<sequence length="531" mass="57405">MSLFKVRSAAVYGIDASIIEVEIDFANVTLGEEQFHTVGLPDAAVRESRDRVRAAIKNSGFGLPPTRITINLAPADLKKEGSGFDLPIAIGILGAYGGLNIKDMSDFLLVGELGLDGGLRAVQGMLPIAVAAKARGIRNLIVPESNAKEAAVVEGVDVYPVKTLTEVRELLNAAAFGAITAVPLKVEATDLLNEMQHFPADFKDVRGQGVAKRALEVAAAGGHNILMIGPPGSGKTMLAKRLPSILAPLRFEEALETTKIHSVAGVLNAEDGLVAHRPFRSPHHTISDAGLIGGGVMPRPGEVSLAHNGLLFLDELPEFPRNVLEVLRQPLEDGMVTITRAAMSLSFPARFMLAAAMNPCPCGYFNDKSRECMCTPPMIQRYVSKVSGPLLDRIDIHIEVPAVQYKELRGGSASEGSSEIRARVLAARERQHERFGATAERTKGSAKAVSRKVFSNSQMSTQQIRVFCELSSDAERLLERAMQQQGLSARAHDRILKVSRTIADLEGVQDIAVKHIAEAIQYRTLDRSYWS</sequence>
<dbReference type="Proteomes" id="UP000289437">
    <property type="component" value="Unassembled WGS sequence"/>
</dbReference>
<dbReference type="Pfam" id="PF13541">
    <property type="entry name" value="ChlI"/>
    <property type="match status" value="1"/>
</dbReference>
<dbReference type="AlphaFoldDB" id="A0A4Q0T6Z6"/>
<evidence type="ECO:0000256" key="1">
    <source>
        <dbReference type="ARBA" id="ARBA00006354"/>
    </source>
</evidence>
<dbReference type="SUPFAM" id="SSF52540">
    <property type="entry name" value="P-loop containing nucleoside triphosphate hydrolases"/>
    <property type="match status" value="1"/>
</dbReference>
<dbReference type="InterPro" id="IPR003593">
    <property type="entry name" value="AAA+_ATPase"/>
</dbReference>
<dbReference type="Gene3D" id="3.40.50.300">
    <property type="entry name" value="P-loop containing nucleotide triphosphate hydrolases"/>
    <property type="match status" value="1"/>
</dbReference>
<dbReference type="Pfam" id="PF13335">
    <property type="entry name" value="Mg_chelatase_C"/>
    <property type="match status" value="1"/>
</dbReference>
<dbReference type="InterPro" id="IPR000523">
    <property type="entry name" value="Mg_chelatse_chII-like_cat_dom"/>
</dbReference>
<evidence type="ECO:0000259" key="2">
    <source>
        <dbReference type="SMART" id="SM00382"/>
    </source>
</evidence>
<dbReference type="EMBL" id="RDSM01000001">
    <property type="protein sequence ID" value="RXH57426.1"/>
    <property type="molecule type" value="Genomic_DNA"/>
</dbReference>
<comment type="similarity">
    <text evidence="1">Belongs to the Mg-chelatase subunits D/I family. ComM subfamily.</text>
</comment>
<comment type="caution">
    <text evidence="3">The sequence shown here is derived from an EMBL/GenBank/DDBJ whole genome shotgun (WGS) entry which is preliminary data.</text>
</comment>
<dbReference type="InterPro" id="IPR025158">
    <property type="entry name" value="Mg_chelat-rel_C"/>
</dbReference>
<dbReference type="PANTHER" id="PTHR32039:SF7">
    <property type="entry name" value="COMPETENCE PROTEIN COMM"/>
    <property type="match status" value="1"/>
</dbReference>
<proteinExistence type="inferred from homology"/>
<evidence type="ECO:0000313" key="4">
    <source>
        <dbReference type="Proteomes" id="UP000289437"/>
    </source>
</evidence>
<dbReference type="Gene3D" id="3.30.230.10">
    <property type="match status" value="1"/>
</dbReference>
<dbReference type="RefSeq" id="WP_128911597.1">
    <property type="nucleotide sequence ID" value="NZ_RDSM01000001.1"/>
</dbReference>
<dbReference type="InterPro" id="IPR014721">
    <property type="entry name" value="Ribsml_uS5_D2-typ_fold_subgr"/>
</dbReference>
<keyword evidence="4" id="KW-1185">Reference proteome</keyword>
<organism evidence="3 4">
    <name type="scientific">Granulicella sibirica</name>
    <dbReference type="NCBI Taxonomy" id="2479048"/>
    <lineage>
        <taxon>Bacteria</taxon>
        <taxon>Pseudomonadati</taxon>
        <taxon>Acidobacteriota</taxon>
        <taxon>Terriglobia</taxon>
        <taxon>Terriglobales</taxon>
        <taxon>Acidobacteriaceae</taxon>
        <taxon>Granulicella</taxon>
    </lineage>
</organism>
<dbReference type="InterPro" id="IPR020568">
    <property type="entry name" value="Ribosomal_Su5_D2-typ_SF"/>
</dbReference>
<protein>
    <submittedName>
        <fullName evidence="3">MG(2+) CHELATASE FAMILY PROTEIN / ComM-related protein</fullName>
    </submittedName>
</protein>
<dbReference type="Pfam" id="PF01078">
    <property type="entry name" value="Mg_chelatase"/>
    <property type="match status" value="1"/>
</dbReference>
<reference evidence="4" key="2">
    <citation type="submission" date="2019-02" db="EMBL/GenBank/DDBJ databases">
        <title>Granulicella sibirica sp. nov., a psychrotolerant acidobacterium isolated from an organic soil layer in forested tundra, West Siberia.</title>
        <authorList>
            <person name="Oshkin I.Y."/>
            <person name="Kulichevskaya I.S."/>
            <person name="Rijpstra W.I.C."/>
            <person name="Sinninghe Damste J.S."/>
            <person name="Rakitin A.L."/>
            <person name="Ravin N.V."/>
            <person name="Dedysh S.N."/>
        </authorList>
    </citation>
    <scope>NUCLEOTIDE SEQUENCE [LARGE SCALE GENOMIC DNA]</scope>
    <source>
        <strain evidence="4">AF10</strain>
    </source>
</reference>
<reference evidence="3 4" key="1">
    <citation type="submission" date="2018-11" db="EMBL/GenBank/DDBJ databases">
        <authorList>
            <person name="Mardanov A.V."/>
            <person name="Ravin N.V."/>
            <person name="Dedysh S.N."/>
        </authorList>
    </citation>
    <scope>NUCLEOTIDE SEQUENCE [LARGE SCALE GENOMIC DNA]</scope>
    <source>
        <strain evidence="3 4">AF10</strain>
    </source>
</reference>
<dbReference type="SMART" id="SM00382">
    <property type="entry name" value="AAA"/>
    <property type="match status" value="1"/>
</dbReference>
<dbReference type="GO" id="GO:0005524">
    <property type="term" value="F:ATP binding"/>
    <property type="evidence" value="ECO:0007669"/>
    <property type="project" value="InterPro"/>
</dbReference>
<dbReference type="PANTHER" id="PTHR32039">
    <property type="entry name" value="MAGNESIUM-CHELATASE SUBUNIT CHLI"/>
    <property type="match status" value="1"/>
</dbReference>
<dbReference type="InterPro" id="IPR027417">
    <property type="entry name" value="P-loop_NTPase"/>
</dbReference>
<dbReference type="NCBIfam" id="TIGR00368">
    <property type="entry name" value="YifB family Mg chelatase-like AAA ATPase"/>
    <property type="match status" value="1"/>
</dbReference>
<feature type="domain" description="AAA+ ATPase" evidence="2">
    <location>
        <begin position="221"/>
        <end position="404"/>
    </location>
</feature>
<dbReference type="InterPro" id="IPR004482">
    <property type="entry name" value="Mg_chelat-rel"/>
</dbReference>
<dbReference type="InterPro" id="IPR045006">
    <property type="entry name" value="CHLI-like"/>
</dbReference>
<dbReference type="SUPFAM" id="SSF54211">
    <property type="entry name" value="Ribosomal protein S5 domain 2-like"/>
    <property type="match status" value="1"/>
</dbReference>
<evidence type="ECO:0000313" key="3">
    <source>
        <dbReference type="EMBL" id="RXH57426.1"/>
    </source>
</evidence>
<name>A0A4Q0T6Z6_9BACT</name>
<gene>
    <name evidence="3" type="ORF">GRAN_0736</name>
</gene>
<accession>A0A4Q0T6Z6</accession>
<dbReference type="OrthoDB" id="9813147at2"/>